<dbReference type="InterPro" id="IPR043131">
    <property type="entry name" value="BCAT-like_N"/>
</dbReference>
<dbReference type="EMBL" id="CP020563">
    <property type="protein sequence ID" value="ARF72409.1"/>
    <property type="molecule type" value="Genomic_DNA"/>
</dbReference>
<evidence type="ECO:0000313" key="2">
    <source>
        <dbReference type="Proteomes" id="UP000192251"/>
    </source>
</evidence>
<proteinExistence type="predicted"/>
<dbReference type="SUPFAM" id="SSF56752">
    <property type="entry name" value="D-aminoacid aminotransferase-like PLP-dependent enzymes"/>
    <property type="match status" value="1"/>
</dbReference>
<dbReference type="InterPro" id="IPR036038">
    <property type="entry name" value="Aminotransferase-like"/>
</dbReference>
<keyword evidence="1" id="KW-0808">Transferase</keyword>
<keyword evidence="2" id="KW-1185">Reference proteome</keyword>
<dbReference type="AlphaFoldDB" id="A0ABC8BPW7"/>
<dbReference type="Gene3D" id="3.30.470.10">
    <property type="match status" value="1"/>
</dbReference>
<dbReference type="KEGG" id="kab:B7C62_09090"/>
<dbReference type="InterPro" id="IPR001544">
    <property type="entry name" value="Aminotrans_IV"/>
</dbReference>
<name>A0ABC8BPW7_9ACTN</name>
<reference evidence="1 2" key="1">
    <citation type="submission" date="2017-04" db="EMBL/GenBank/DDBJ databases">
        <title>The complete genome sequence of Streptomyces albolongus YIM 101047, the producer of novel bafilomycins and novel odoriferous sesquiterpenoids.</title>
        <authorList>
            <person name="Yin M."/>
            <person name="Jiang Y."/>
        </authorList>
    </citation>
    <scope>NUCLEOTIDE SEQUENCE [LARGE SCALE GENOMIC DNA]</scope>
    <source>
        <strain evidence="1 2">YIM 101047</strain>
    </source>
</reference>
<protein>
    <submittedName>
        <fullName evidence="1">Class IV aminotransferase</fullName>
    </submittedName>
</protein>
<gene>
    <name evidence="1" type="ORF">B7C62_09090</name>
</gene>
<dbReference type="RefSeq" id="WP_084745828.1">
    <property type="nucleotide sequence ID" value="NZ_CP020563.1"/>
</dbReference>
<dbReference type="NCBIfam" id="NF006734">
    <property type="entry name" value="PRK09266.1"/>
    <property type="match status" value="1"/>
</dbReference>
<dbReference type="Pfam" id="PF01063">
    <property type="entry name" value="Aminotran_4"/>
    <property type="match status" value="1"/>
</dbReference>
<accession>A0ABC8BPW7</accession>
<dbReference type="InterPro" id="IPR043132">
    <property type="entry name" value="BCAT-like_C"/>
</dbReference>
<dbReference type="Gene3D" id="3.20.10.10">
    <property type="entry name" value="D-amino Acid Aminotransferase, subunit A, domain 2"/>
    <property type="match status" value="1"/>
</dbReference>
<organism evidence="1 2">
    <name type="scientific">Kitasatospora albolonga</name>
    <dbReference type="NCBI Taxonomy" id="68173"/>
    <lineage>
        <taxon>Bacteria</taxon>
        <taxon>Bacillati</taxon>
        <taxon>Actinomycetota</taxon>
        <taxon>Actinomycetes</taxon>
        <taxon>Kitasatosporales</taxon>
        <taxon>Streptomycetaceae</taxon>
        <taxon>Kitasatospora</taxon>
    </lineage>
</organism>
<keyword evidence="1" id="KW-0032">Aminotransferase</keyword>
<evidence type="ECO:0000313" key="1">
    <source>
        <dbReference type="EMBL" id="ARF72409.1"/>
    </source>
</evidence>
<sequence>MTNPPPLPHVHVEMDGRPATADDLRVPALFGFGHFTAMQVRDRRVRGLGLHLDRLAEANQELFQLPLGGGRVRELIRHALDGAGLRDASVRVQGFLPPGEGRTRVMVTVREAATMAPGARSLMSVPYARAVAHIKRPGEFGQTYYGMLAARAGFDEALLTAPGGVVTEGAVTNIGFWDGTSVVWPDAPALVGVTMALLGRGLAAAGVPSVRRAVTLDGVGQYRSAFICNSQGMAPVRRIDDVEFAVDGEAEALMGRLESAYGNVAADSI</sequence>
<dbReference type="GO" id="GO:0008483">
    <property type="term" value="F:transaminase activity"/>
    <property type="evidence" value="ECO:0007669"/>
    <property type="project" value="UniProtKB-KW"/>
</dbReference>
<dbReference type="Proteomes" id="UP000192251">
    <property type="component" value="Chromosome"/>
</dbReference>